<evidence type="ECO:0000313" key="7">
    <source>
        <dbReference type="RefSeq" id="XP_018027533.1"/>
    </source>
</evidence>
<dbReference type="InterPro" id="IPR051029">
    <property type="entry name" value="mRNA_Capping_Enz/RNA_Phosphat"/>
</dbReference>
<keyword evidence="2" id="KW-0904">Protein phosphatase</keyword>
<dbReference type="RefSeq" id="XP_018027533.1">
    <property type="nucleotide sequence ID" value="XM_018172044.1"/>
</dbReference>
<dbReference type="GO" id="GO:0004651">
    <property type="term" value="F:polynucleotide 5'-phosphatase activity"/>
    <property type="evidence" value="ECO:0007669"/>
    <property type="project" value="TreeGrafter"/>
</dbReference>
<dbReference type="Pfam" id="PF00782">
    <property type="entry name" value="DSPc"/>
    <property type="match status" value="1"/>
</dbReference>
<accession>A0A8B7PMW7</accession>
<feature type="compositionally biased region" description="Basic and acidic residues" evidence="3">
    <location>
        <begin position="299"/>
        <end position="308"/>
    </location>
</feature>
<evidence type="ECO:0000256" key="3">
    <source>
        <dbReference type="SAM" id="MobiDB-lite"/>
    </source>
</evidence>
<proteinExistence type="predicted"/>
<evidence type="ECO:0000313" key="6">
    <source>
        <dbReference type="Proteomes" id="UP000694843"/>
    </source>
</evidence>
<dbReference type="GeneID" id="108682804"/>
<evidence type="ECO:0000259" key="5">
    <source>
        <dbReference type="PROSITE" id="PS50056"/>
    </source>
</evidence>
<dbReference type="OrthoDB" id="428974at2759"/>
<feature type="compositionally biased region" description="Polar residues" evidence="3">
    <location>
        <begin position="280"/>
        <end position="290"/>
    </location>
</feature>
<feature type="domain" description="Tyrosine specific protein phosphatases" evidence="5">
    <location>
        <begin position="161"/>
        <end position="219"/>
    </location>
</feature>
<dbReference type="PROSITE" id="PS00383">
    <property type="entry name" value="TYR_PHOSPHATASE_1"/>
    <property type="match status" value="1"/>
</dbReference>
<sequence>MRPLPHCPYLMNPTLLSLTSVNVTCPYLQSARLVLTFSQRDLSLPSVNATCPYLQSTRLVLTFSQRDFSLPSVNATCPYLQSTRLVLTFSQRDLSLPSKYNQHGANFSVRELTDYCADLGYVVDLTNTSKYYNPQDLLDLNIGYRKIYTEGHVVPSQSVVRQFIDSVNDFFERNPDNDKLVGVHCTHGVNRTGYLVCRYMIQVMDMAPDQAIADFDSARGHVQERKNYTDNLRKALWINEDPSSYKIVLNRTNGQGGWKNGVWIKNLQPSETPNYEIPLTSKSHTPNSRRSSYDGYNSRADRDNDWRRPRNSYNDDANATPSPMNGRSSRRWTPRARDDAEAWHVTPNNSSRTSDEEDTTPRGKKRHLERSESVSSRRGPWMPPCDPDTAEPPRLRFKRAPSDTRYASASQQRYDPYFYQQREGGGPTRTERPIPSPRDGRRRVKQYAGPRKYESPRENNEDKSLLGLENHEPLTFPDDRPPRRGFLGSSAGVGSRGHGRDPRSPGVSDDVFSPENTPRGGSKRKKAARYEPY</sequence>
<dbReference type="PROSITE" id="PS50056">
    <property type="entry name" value="TYR_PHOSPHATASE_2"/>
    <property type="match status" value="1"/>
</dbReference>
<keyword evidence="1" id="KW-0378">Hydrolase</keyword>
<dbReference type="AlphaFoldDB" id="A0A8B7PMW7"/>
<dbReference type="PANTHER" id="PTHR10367">
    <property type="entry name" value="MRNA-CAPPING ENZYME"/>
    <property type="match status" value="1"/>
</dbReference>
<reference evidence="7" key="1">
    <citation type="submission" date="2025-08" db="UniProtKB">
        <authorList>
            <consortium name="RefSeq"/>
        </authorList>
    </citation>
    <scope>IDENTIFICATION</scope>
    <source>
        <tissue evidence="7">Whole organism</tissue>
    </source>
</reference>
<organism evidence="6 7">
    <name type="scientific">Hyalella azteca</name>
    <name type="common">Amphipod</name>
    <dbReference type="NCBI Taxonomy" id="294128"/>
    <lineage>
        <taxon>Eukaryota</taxon>
        <taxon>Metazoa</taxon>
        <taxon>Ecdysozoa</taxon>
        <taxon>Arthropoda</taxon>
        <taxon>Crustacea</taxon>
        <taxon>Multicrustacea</taxon>
        <taxon>Malacostraca</taxon>
        <taxon>Eumalacostraca</taxon>
        <taxon>Peracarida</taxon>
        <taxon>Amphipoda</taxon>
        <taxon>Senticaudata</taxon>
        <taxon>Talitrida</taxon>
        <taxon>Talitroidea</taxon>
        <taxon>Hyalellidae</taxon>
        <taxon>Hyalella</taxon>
    </lineage>
</organism>
<dbReference type="GO" id="GO:0004721">
    <property type="term" value="F:phosphoprotein phosphatase activity"/>
    <property type="evidence" value="ECO:0007669"/>
    <property type="project" value="UniProtKB-KW"/>
</dbReference>
<dbReference type="InterPro" id="IPR029021">
    <property type="entry name" value="Prot-tyrosine_phosphatase-like"/>
</dbReference>
<evidence type="ECO:0000259" key="4">
    <source>
        <dbReference type="PROSITE" id="PS50054"/>
    </source>
</evidence>
<dbReference type="InterPro" id="IPR000387">
    <property type="entry name" value="Tyr_Pase_dom"/>
</dbReference>
<dbReference type="KEGG" id="hazt:108682804"/>
<protein>
    <submittedName>
        <fullName evidence="7">Uncharacterized protein LOC108682804</fullName>
    </submittedName>
</protein>
<dbReference type="SUPFAM" id="SSF52799">
    <property type="entry name" value="(Phosphotyrosine protein) phosphatases II"/>
    <property type="match status" value="1"/>
</dbReference>
<dbReference type="InterPro" id="IPR020422">
    <property type="entry name" value="TYR_PHOSPHATASE_DUAL_dom"/>
</dbReference>
<evidence type="ECO:0000256" key="1">
    <source>
        <dbReference type="ARBA" id="ARBA00022801"/>
    </source>
</evidence>
<feature type="region of interest" description="Disordered" evidence="3">
    <location>
        <begin position="271"/>
        <end position="533"/>
    </location>
</feature>
<feature type="compositionally biased region" description="Basic and acidic residues" evidence="3">
    <location>
        <begin position="451"/>
        <end position="482"/>
    </location>
</feature>
<name>A0A8B7PMW7_HYAAZ</name>
<evidence type="ECO:0000256" key="2">
    <source>
        <dbReference type="ARBA" id="ARBA00022912"/>
    </source>
</evidence>
<gene>
    <name evidence="7" type="primary">LOC108682804</name>
</gene>
<dbReference type="InterPro" id="IPR000340">
    <property type="entry name" value="Dual-sp_phosphatase_cat-dom"/>
</dbReference>
<feature type="domain" description="Tyrosine-protein phosphatase" evidence="4">
    <location>
        <begin position="88"/>
        <end position="241"/>
    </location>
</feature>
<dbReference type="PROSITE" id="PS50054">
    <property type="entry name" value="TYR_PHOSPHATASE_DUAL"/>
    <property type="match status" value="1"/>
</dbReference>
<dbReference type="Proteomes" id="UP000694843">
    <property type="component" value="Unplaced"/>
</dbReference>
<feature type="compositionally biased region" description="Polar residues" evidence="3">
    <location>
        <begin position="311"/>
        <end position="327"/>
    </location>
</feature>
<keyword evidence="6" id="KW-1185">Reference proteome</keyword>
<dbReference type="InterPro" id="IPR016130">
    <property type="entry name" value="Tyr_Pase_AS"/>
</dbReference>
<dbReference type="PANTHER" id="PTHR10367:SF9">
    <property type="entry name" value="DUAL-SPECIFICITY PHOSPHATASE 11 (RNA_RNP COMPLEX 1-INTERACTING)"/>
    <property type="match status" value="1"/>
</dbReference>
<dbReference type="Gene3D" id="3.90.190.10">
    <property type="entry name" value="Protein tyrosine phosphatase superfamily"/>
    <property type="match status" value="1"/>
</dbReference>